<organism evidence="2 3">
    <name type="scientific">Thalassovita gelatinovora</name>
    <name type="common">Thalassobius gelatinovorus</name>
    <dbReference type="NCBI Taxonomy" id="53501"/>
    <lineage>
        <taxon>Bacteria</taxon>
        <taxon>Pseudomonadati</taxon>
        <taxon>Pseudomonadota</taxon>
        <taxon>Alphaproteobacteria</taxon>
        <taxon>Rhodobacterales</taxon>
        <taxon>Roseobacteraceae</taxon>
        <taxon>Thalassovita</taxon>
    </lineage>
</organism>
<dbReference type="Proteomes" id="UP000051587">
    <property type="component" value="Unassembled WGS sequence"/>
</dbReference>
<proteinExistence type="predicted"/>
<name>A0A0P1FCJ3_THAGE</name>
<sequence length="164" mass="17658">MDGLVQEKILATAQASLSRRWMGIGMFVVLGALLIALAFATPSSSALGLQVFLILCGAVAIAFAVKMHAATRLGLRLTETALCDSDGTEIARIEDIVRVNRGTFAFKPSHGFMLQLAQPRGRRWQPGIWWRMGRRVGIGGVLPGGQTKAIAEVLQVMISERPTG</sequence>
<protein>
    <submittedName>
        <fullName evidence="2">Uncharacterized protein</fullName>
    </submittedName>
</protein>
<dbReference type="STRING" id="53501.SAMN04488043_1157"/>
<keyword evidence="1" id="KW-0812">Transmembrane</keyword>
<dbReference type="EMBL" id="CYSA01000016">
    <property type="protein sequence ID" value="CUH65572.1"/>
    <property type="molecule type" value="Genomic_DNA"/>
</dbReference>
<keyword evidence="1" id="KW-0472">Membrane</keyword>
<evidence type="ECO:0000313" key="2">
    <source>
        <dbReference type="EMBL" id="CUH65572.1"/>
    </source>
</evidence>
<feature type="transmembrane region" description="Helical" evidence="1">
    <location>
        <begin position="46"/>
        <end position="65"/>
    </location>
</feature>
<reference evidence="2 3" key="1">
    <citation type="submission" date="2015-09" db="EMBL/GenBank/DDBJ databases">
        <authorList>
            <consortium name="Swine Surveillance"/>
        </authorList>
    </citation>
    <scope>NUCLEOTIDE SEQUENCE [LARGE SCALE GENOMIC DNA]</scope>
    <source>
        <strain evidence="2 3">CECT 4357</strain>
    </source>
</reference>
<keyword evidence="1" id="KW-1133">Transmembrane helix</keyword>
<evidence type="ECO:0000256" key="1">
    <source>
        <dbReference type="SAM" id="Phobius"/>
    </source>
</evidence>
<dbReference type="AlphaFoldDB" id="A0A0P1FCJ3"/>
<dbReference type="OrthoDB" id="7862519at2"/>
<keyword evidence="3" id="KW-1185">Reference proteome</keyword>
<gene>
    <name evidence="2" type="ORF">TG4357_01943</name>
</gene>
<dbReference type="RefSeq" id="WP_058262668.1">
    <property type="nucleotide sequence ID" value="NZ_CP051181.1"/>
</dbReference>
<accession>A0A0P1FCJ3</accession>
<evidence type="ECO:0000313" key="3">
    <source>
        <dbReference type="Proteomes" id="UP000051587"/>
    </source>
</evidence>
<feature type="transmembrane region" description="Helical" evidence="1">
    <location>
        <begin position="21"/>
        <end position="40"/>
    </location>
</feature>